<gene>
    <name evidence="4" type="ORF">ISQ64_02795</name>
</gene>
<name>A0A937I9D2_9GAMM</name>
<dbReference type="GO" id="GO:0009231">
    <property type="term" value="P:riboflavin biosynthetic process"/>
    <property type="evidence" value="ECO:0007669"/>
    <property type="project" value="TreeGrafter"/>
</dbReference>
<dbReference type="SUPFAM" id="SSF56784">
    <property type="entry name" value="HAD-like"/>
    <property type="match status" value="1"/>
</dbReference>
<organism evidence="4 5">
    <name type="scientific">SAR86 cluster bacterium</name>
    <dbReference type="NCBI Taxonomy" id="2030880"/>
    <lineage>
        <taxon>Bacteria</taxon>
        <taxon>Pseudomonadati</taxon>
        <taxon>Pseudomonadota</taxon>
        <taxon>Gammaproteobacteria</taxon>
        <taxon>SAR86 cluster</taxon>
    </lineage>
</organism>
<sequence>MIKKIKMITFDLDDTLWDNKPTITNAEAETRKWIEDRVGKINWGDLDDFLILREDLIKKDQSIAWDISKLRVEIFKEKIKEFVSIQECESIAKNAFDFFLKKRHEIRLFSGVEDALSKLSKNYYLGVLTNGNADIKKLDIGKYFQFSISSLEAQDSKPNRSHFDIAKTHIPNLEFNEMLHIGDHQVNDIYGADTLGINVLWFNNNKALWQQNFNKPDEFANWEDLIEIIGNKYEPR</sequence>
<protein>
    <submittedName>
        <fullName evidence="4">HAD-IA family hydrolase</fullName>
    </submittedName>
</protein>
<comment type="caution">
    <text evidence="4">The sequence shown here is derived from an EMBL/GenBank/DDBJ whole genome shotgun (WGS) entry which is preliminary data.</text>
</comment>
<keyword evidence="2 4" id="KW-0378">Hydrolase</keyword>
<dbReference type="GO" id="GO:0016787">
    <property type="term" value="F:hydrolase activity"/>
    <property type="evidence" value="ECO:0007669"/>
    <property type="project" value="UniProtKB-KW"/>
</dbReference>
<accession>A0A937I9D2</accession>
<dbReference type="EMBL" id="JADHQD010000011">
    <property type="protein sequence ID" value="MBL6818316.1"/>
    <property type="molecule type" value="Genomic_DNA"/>
</dbReference>
<evidence type="ECO:0000313" key="4">
    <source>
        <dbReference type="EMBL" id="MBL6818316.1"/>
    </source>
</evidence>
<dbReference type="PANTHER" id="PTHR46470">
    <property type="entry name" value="N-ACYLNEURAMINATE-9-PHOSPHATASE"/>
    <property type="match status" value="1"/>
</dbReference>
<evidence type="ECO:0000313" key="5">
    <source>
        <dbReference type="Proteomes" id="UP000711391"/>
    </source>
</evidence>
<dbReference type="Proteomes" id="UP000711391">
    <property type="component" value="Unassembled WGS sequence"/>
</dbReference>
<dbReference type="NCBIfam" id="TIGR01549">
    <property type="entry name" value="HAD-SF-IA-v1"/>
    <property type="match status" value="1"/>
</dbReference>
<proteinExistence type="predicted"/>
<dbReference type="PANTHER" id="PTHR46470:SF4">
    <property type="entry name" value="5-AMINO-6-(5-PHOSPHO-D-RIBITYLAMINO)URACIL PHOSPHATASE YIGB"/>
    <property type="match status" value="1"/>
</dbReference>
<evidence type="ECO:0000256" key="1">
    <source>
        <dbReference type="ARBA" id="ARBA00001946"/>
    </source>
</evidence>
<dbReference type="SFLD" id="SFLDS00003">
    <property type="entry name" value="Haloacid_Dehalogenase"/>
    <property type="match status" value="1"/>
</dbReference>
<dbReference type="Gene3D" id="3.40.50.1000">
    <property type="entry name" value="HAD superfamily/HAD-like"/>
    <property type="match status" value="1"/>
</dbReference>
<evidence type="ECO:0000256" key="3">
    <source>
        <dbReference type="ARBA" id="ARBA00022842"/>
    </source>
</evidence>
<keyword evidence="3" id="KW-0460">Magnesium</keyword>
<dbReference type="InterPro" id="IPR051400">
    <property type="entry name" value="HAD-like_hydrolase"/>
</dbReference>
<dbReference type="AlphaFoldDB" id="A0A937I9D2"/>
<dbReference type="InterPro" id="IPR006439">
    <property type="entry name" value="HAD-SF_hydro_IA"/>
</dbReference>
<dbReference type="Gene3D" id="1.20.120.1600">
    <property type="match status" value="1"/>
</dbReference>
<reference evidence="4" key="1">
    <citation type="submission" date="2020-10" db="EMBL/GenBank/DDBJ databases">
        <title>Microbiome of the Black Sea water column analyzed by genome centric metagenomics.</title>
        <authorList>
            <person name="Cabello-Yeves P.J."/>
            <person name="Callieri C."/>
            <person name="Picazo A."/>
            <person name="Mehrshad M."/>
            <person name="Haro-Moreno J.M."/>
            <person name="Roda-Garcia J."/>
            <person name="Dzembekova N."/>
            <person name="Slabakova V."/>
            <person name="Slabakova N."/>
            <person name="Moncheva S."/>
            <person name="Rodriguez-Valera F."/>
        </authorList>
    </citation>
    <scope>NUCLEOTIDE SEQUENCE</scope>
    <source>
        <strain evidence="4">BS307-5m-G50</strain>
    </source>
</reference>
<dbReference type="SFLD" id="SFLDG01129">
    <property type="entry name" value="C1.5:_HAD__Beta-PGM__Phosphata"/>
    <property type="match status" value="1"/>
</dbReference>
<dbReference type="InterPro" id="IPR036412">
    <property type="entry name" value="HAD-like_sf"/>
</dbReference>
<evidence type="ECO:0000256" key="2">
    <source>
        <dbReference type="ARBA" id="ARBA00022801"/>
    </source>
</evidence>
<dbReference type="InterPro" id="IPR023214">
    <property type="entry name" value="HAD_sf"/>
</dbReference>
<comment type="cofactor">
    <cofactor evidence="1">
        <name>Mg(2+)</name>
        <dbReference type="ChEBI" id="CHEBI:18420"/>
    </cofactor>
</comment>
<dbReference type="Pfam" id="PF00702">
    <property type="entry name" value="Hydrolase"/>
    <property type="match status" value="1"/>
</dbReference>